<feature type="region of interest" description="Disordered" evidence="6">
    <location>
        <begin position="723"/>
        <end position="752"/>
    </location>
</feature>
<dbReference type="Proteomes" id="UP000053766">
    <property type="component" value="Unassembled WGS sequence"/>
</dbReference>
<dbReference type="EMBL" id="KN716648">
    <property type="protein sequence ID" value="KJH42591.1"/>
    <property type="molecule type" value="Genomic_DNA"/>
</dbReference>
<dbReference type="OrthoDB" id="10040024at2759"/>
<dbReference type="PANTHER" id="PTHR23427:SF2">
    <property type="entry name" value="SURFEIT LOCUS PROTEIN 1"/>
    <property type="match status" value="1"/>
</dbReference>
<comment type="similarity">
    <text evidence="2">Belongs to the SURF1 family.</text>
</comment>
<evidence type="ECO:0000256" key="4">
    <source>
        <dbReference type="ARBA" id="ARBA00022989"/>
    </source>
</evidence>
<feature type="transmembrane region" description="Helical" evidence="7">
    <location>
        <begin position="521"/>
        <end position="540"/>
    </location>
</feature>
<proteinExistence type="inferred from homology"/>
<comment type="subcellular location">
    <subcellularLocation>
        <location evidence="1">Membrane</location>
    </subcellularLocation>
</comment>
<dbReference type="PROSITE" id="PS50895">
    <property type="entry name" value="SURF1"/>
    <property type="match status" value="1"/>
</dbReference>
<evidence type="ECO:0000313" key="9">
    <source>
        <dbReference type="Proteomes" id="UP000053766"/>
    </source>
</evidence>
<dbReference type="Pfam" id="PF02104">
    <property type="entry name" value="SURF1"/>
    <property type="match status" value="1"/>
</dbReference>
<dbReference type="InterPro" id="IPR002994">
    <property type="entry name" value="Surf1/Shy1"/>
</dbReference>
<evidence type="ECO:0000313" key="8">
    <source>
        <dbReference type="EMBL" id="KJH42591.1"/>
    </source>
</evidence>
<keyword evidence="9" id="KW-1185">Reference proteome</keyword>
<feature type="transmembrane region" description="Helical" evidence="7">
    <location>
        <begin position="639"/>
        <end position="658"/>
    </location>
</feature>
<protein>
    <submittedName>
        <fullName evidence="8">SURF1 family protein</fullName>
    </submittedName>
</protein>
<gene>
    <name evidence="8" type="ORF">DICVIV_11412</name>
</gene>
<feature type="transmembrane region" description="Helical" evidence="7">
    <location>
        <begin position="62"/>
        <end position="85"/>
    </location>
</feature>
<dbReference type="GO" id="GO:0005739">
    <property type="term" value="C:mitochondrion"/>
    <property type="evidence" value="ECO:0007669"/>
    <property type="project" value="TreeGrafter"/>
</dbReference>
<keyword evidence="3 7" id="KW-0812">Transmembrane</keyword>
<dbReference type="GO" id="GO:0033617">
    <property type="term" value="P:mitochondrial respiratory chain complex IV assembly"/>
    <property type="evidence" value="ECO:0007669"/>
    <property type="project" value="TreeGrafter"/>
</dbReference>
<sequence>MNTSFASLPHLWKISFRTSFEAALSRRRDKEVIRLDSHCKKDKNSSENEGSRRSKKTRRIQWSFGSYAMLSVPVTTFCLGCWQIYRLQWKLNLIEKLKDQLNEPAVDFPLDNISKLNAMEYRKVRVTGEFLHDREFYISPRGRFDPGYMEQGSGSVFSNNISSHGAHVITPFRLTNSEQHFCISSLASALILQVKFFLVILINRGWVPTSKTSPLSHQLSQPKGIVTLNAVVRKSETRPRFIKENVPEKGQWFYKNVYQMAKFHNTDPIYLEATYDSTIHGGPIGGQTNINIRNDHLSYLLTWFSLSAITLAMKWLNFMPLLCETTMEDFQNIQEDPSDRVCLFFYSRIQAYVYMVLLMELLNCYLCEANEVVLPVEWMDPNDPTTSRDSRAVNELISKNVKVELNYDPTLRLIIRQIFKELNVNPSEKTSFSRLAKISLSSRSMRIIGSYLEMETTKNELLMREQVRGALQNMIEVYEDNNSISAWEEITTMIRPWISLLNMIVLPPALLLILKSMMSSRSLWTCVLSIFFVISMVTTYNRIYQEKLALRIAESMKRKEDACAPNGLFDQTLEYLSSFVTFQKKSPCLSFIESQTVSIVSDISLLDVLSDVLSNSIFGVLGHLGRHTNNFFREFYGNVPIPAMLLMTVTLILTTIRIKTPLFTMEPMFFSTIHYIVDKAAKSIDSTNVDTEIQGIEEVSGTGDRNHDRERAILRDRRCRAVQSVGVTKPSQPLGALVQHSRSSSRSSSNPR</sequence>
<reference evidence="9" key="2">
    <citation type="journal article" date="2016" name="Sci. Rep.">
        <title>Dictyocaulus viviparus genome, variome and transcriptome elucidate lungworm biology and support future intervention.</title>
        <authorList>
            <person name="McNulty S.N."/>
            <person name="Strube C."/>
            <person name="Rosa B.A."/>
            <person name="Martin J.C."/>
            <person name="Tyagi R."/>
            <person name="Choi Y.J."/>
            <person name="Wang Q."/>
            <person name="Hallsworth Pepin K."/>
            <person name="Zhang X."/>
            <person name="Ozersky P."/>
            <person name="Wilson R.K."/>
            <person name="Sternberg P.W."/>
            <person name="Gasser R.B."/>
            <person name="Mitreva M."/>
        </authorList>
    </citation>
    <scope>NUCLEOTIDE SEQUENCE [LARGE SCALE GENOMIC DNA]</scope>
    <source>
        <strain evidence="9">HannoverDv2000</strain>
    </source>
</reference>
<name>A0A0D8XJR3_DICVI</name>
<accession>A0A0D8XJR3</accession>
<organism evidence="8 9">
    <name type="scientific">Dictyocaulus viviparus</name>
    <name type="common">Bovine lungworm</name>
    <dbReference type="NCBI Taxonomy" id="29172"/>
    <lineage>
        <taxon>Eukaryota</taxon>
        <taxon>Metazoa</taxon>
        <taxon>Ecdysozoa</taxon>
        <taxon>Nematoda</taxon>
        <taxon>Chromadorea</taxon>
        <taxon>Rhabditida</taxon>
        <taxon>Rhabditina</taxon>
        <taxon>Rhabditomorpha</taxon>
        <taxon>Strongyloidea</taxon>
        <taxon>Metastrongylidae</taxon>
        <taxon>Dictyocaulus</taxon>
    </lineage>
</organism>
<dbReference type="PANTHER" id="PTHR23427">
    <property type="entry name" value="SURFEIT LOCUS PROTEIN"/>
    <property type="match status" value="1"/>
</dbReference>
<evidence type="ECO:0000256" key="1">
    <source>
        <dbReference type="ARBA" id="ARBA00004370"/>
    </source>
</evidence>
<keyword evidence="5 7" id="KW-0472">Membrane</keyword>
<evidence type="ECO:0000256" key="2">
    <source>
        <dbReference type="ARBA" id="ARBA00007165"/>
    </source>
</evidence>
<keyword evidence="4 7" id="KW-1133">Transmembrane helix</keyword>
<evidence type="ECO:0000256" key="7">
    <source>
        <dbReference type="SAM" id="Phobius"/>
    </source>
</evidence>
<evidence type="ECO:0000256" key="5">
    <source>
        <dbReference type="ARBA" id="ARBA00023136"/>
    </source>
</evidence>
<dbReference type="CDD" id="cd06662">
    <property type="entry name" value="SURF1"/>
    <property type="match status" value="1"/>
</dbReference>
<evidence type="ECO:0000256" key="3">
    <source>
        <dbReference type="ARBA" id="ARBA00022692"/>
    </source>
</evidence>
<feature type="compositionally biased region" description="Low complexity" evidence="6">
    <location>
        <begin position="741"/>
        <end position="752"/>
    </location>
</feature>
<dbReference type="GO" id="GO:0016020">
    <property type="term" value="C:membrane"/>
    <property type="evidence" value="ECO:0007669"/>
    <property type="project" value="UniProtKB-SubCell"/>
</dbReference>
<evidence type="ECO:0000256" key="6">
    <source>
        <dbReference type="SAM" id="MobiDB-lite"/>
    </source>
</evidence>
<dbReference type="STRING" id="29172.A0A0D8XJR3"/>
<reference evidence="8 9" key="1">
    <citation type="submission" date="2013-11" db="EMBL/GenBank/DDBJ databases">
        <title>Draft genome of the bovine lungworm Dictyocaulus viviparus.</title>
        <authorList>
            <person name="Mitreva M."/>
        </authorList>
    </citation>
    <scope>NUCLEOTIDE SEQUENCE [LARGE SCALE GENOMIC DNA]</scope>
    <source>
        <strain evidence="8 9">HannoverDv2000</strain>
    </source>
</reference>
<dbReference type="AlphaFoldDB" id="A0A0D8XJR3"/>
<dbReference type="InterPro" id="IPR045214">
    <property type="entry name" value="Surf1/Surf4"/>
</dbReference>